<reference evidence="3 4" key="1">
    <citation type="journal article" date="2012" name="Science">
        <title>The Paleozoic origin of enzymatic lignin decomposition reconstructed from 31 fungal genomes.</title>
        <authorList>
            <person name="Floudas D."/>
            <person name="Binder M."/>
            <person name="Riley R."/>
            <person name="Barry K."/>
            <person name="Blanchette R.A."/>
            <person name="Henrissat B."/>
            <person name="Martinez A.T."/>
            <person name="Otillar R."/>
            <person name="Spatafora J.W."/>
            <person name="Yadav J.S."/>
            <person name="Aerts A."/>
            <person name="Benoit I."/>
            <person name="Boyd A."/>
            <person name="Carlson A."/>
            <person name="Copeland A."/>
            <person name="Coutinho P.M."/>
            <person name="de Vries R.P."/>
            <person name="Ferreira P."/>
            <person name="Findley K."/>
            <person name="Foster B."/>
            <person name="Gaskell J."/>
            <person name="Glotzer D."/>
            <person name="Gorecki P."/>
            <person name="Heitman J."/>
            <person name="Hesse C."/>
            <person name="Hori C."/>
            <person name="Igarashi K."/>
            <person name="Jurgens J.A."/>
            <person name="Kallen N."/>
            <person name="Kersten P."/>
            <person name="Kohler A."/>
            <person name="Kuees U."/>
            <person name="Kumar T.K.A."/>
            <person name="Kuo A."/>
            <person name="LaButti K."/>
            <person name="Larrondo L.F."/>
            <person name="Lindquist E."/>
            <person name="Ling A."/>
            <person name="Lombard V."/>
            <person name="Lucas S."/>
            <person name="Lundell T."/>
            <person name="Martin R."/>
            <person name="McLaughlin D.J."/>
            <person name="Morgenstern I."/>
            <person name="Morin E."/>
            <person name="Murat C."/>
            <person name="Nagy L.G."/>
            <person name="Nolan M."/>
            <person name="Ohm R.A."/>
            <person name="Patyshakuliyeva A."/>
            <person name="Rokas A."/>
            <person name="Ruiz-Duenas F.J."/>
            <person name="Sabat G."/>
            <person name="Salamov A."/>
            <person name="Samejima M."/>
            <person name="Schmutz J."/>
            <person name="Slot J.C."/>
            <person name="St John F."/>
            <person name="Stenlid J."/>
            <person name="Sun H."/>
            <person name="Sun S."/>
            <person name="Syed K."/>
            <person name="Tsang A."/>
            <person name="Wiebenga A."/>
            <person name="Young D."/>
            <person name="Pisabarro A."/>
            <person name="Eastwood D.C."/>
            <person name="Martin F."/>
            <person name="Cullen D."/>
            <person name="Grigoriev I.V."/>
            <person name="Hibbett D.S."/>
        </authorList>
    </citation>
    <scope>NUCLEOTIDE SEQUENCE [LARGE SCALE GENOMIC DNA]</scope>
    <source>
        <strain evidence="3 4">MD-104</strain>
    </source>
</reference>
<dbReference type="OMA" id="ANDLSIW"/>
<keyword evidence="1" id="KW-0472">Membrane</keyword>
<feature type="transmembrane region" description="Helical" evidence="1">
    <location>
        <begin position="71"/>
        <end position="93"/>
    </location>
</feature>
<keyword evidence="4" id="KW-1185">Reference proteome</keyword>
<dbReference type="OrthoDB" id="2803252at2759"/>
<gene>
    <name evidence="3" type="ORF">WOLCODRAFT_151055</name>
</gene>
<dbReference type="Pfam" id="PF20152">
    <property type="entry name" value="DUF6534"/>
    <property type="match status" value="1"/>
</dbReference>
<keyword evidence="1" id="KW-1133">Transmembrane helix</keyword>
<sequence>MSYRAHTSDVISSTEASYRTQTSTSVVHWYDEWPTTLQTIFASVADICITVFMCWYFMNNAREPGLKQTKSLLRTLTVYTINRGLLTTTLQILQAVTFTAYKEVVFYWLLFHFPGSKVYVNSLLALFNARRRLRRVSEPDSSLSLAQNVDSPV</sequence>
<evidence type="ECO:0000313" key="4">
    <source>
        <dbReference type="Proteomes" id="UP000218811"/>
    </source>
</evidence>
<dbReference type="EMBL" id="KB468113">
    <property type="protein sequence ID" value="PCH41014.1"/>
    <property type="molecule type" value="Genomic_DNA"/>
</dbReference>
<proteinExistence type="predicted"/>
<dbReference type="Proteomes" id="UP000218811">
    <property type="component" value="Unassembled WGS sequence"/>
</dbReference>
<dbReference type="PANTHER" id="PTHR40465">
    <property type="entry name" value="CHROMOSOME 1, WHOLE GENOME SHOTGUN SEQUENCE"/>
    <property type="match status" value="1"/>
</dbReference>
<feature type="domain" description="DUF6534" evidence="2">
    <location>
        <begin position="43"/>
        <end position="132"/>
    </location>
</feature>
<keyword evidence="1" id="KW-0812">Transmembrane</keyword>
<accession>A0A2H3JWA9</accession>
<name>A0A2H3JWA9_WOLCO</name>
<feature type="transmembrane region" description="Helical" evidence="1">
    <location>
        <begin position="105"/>
        <end position="127"/>
    </location>
</feature>
<evidence type="ECO:0000256" key="1">
    <source>
        <dbReference type="SAM" id="Phobius"/>
    </source>
</evidence>
<dbReference type="AlphaFoldDB" id="A0A2H3JWA9"/>
<evidence type="ECO:0000313" key="3">
    <source>
        <dbReference type="EMBL" id="PCH41014.1"/>
    </source>
</evidence>
<dbReference type="InterPro" id="IPR045339">
    <property type="entry name" value="DUF6534"/>
</dbReference>
<dbReference type="PANTHER" id="PTHR40465:SF1">
    <property type="entry name" value="DUF6534 DOMAIN-CONTAINING PROTEIN"/>
    <property type="match status" value="1"/>
</dbReference>
<organism evidence="3 4">
    <name type="scientific">Wolfiporia cocos (strain MD-104)</name>
    <name type="common">Brown rot fungus</name>
    <dbReference type="NCBI Taxonomy" id="742152"/>
    <lineage>
        <taxon>Eukaryota</taxon>
        <taxon>Fungi</taxon>
        <taxon>Dikarya</taxon>
        <taxon>Basidiomycota</taxon>
        <taxon>Agaricomycotina</taxon>
        <taxon>Agaricomycetes</taxon>
        <taxon>Polyporales</taxon>
        <taxon>Phaeolaceae</taxon>
        <taxon>Wolfiporia</taxon>
    </lineage>
</organism>
<feature type="transmembrane region" description="Helical" evidence="1">
    <location>
        <begin position="40"/>
        <end position="59"/>
    </location>
</feature>
<evidence type="ECO:0000259" key="2">
    <source>
        <dbReference type="Pfam" id="PF20152"/>
    </source>
</evidence>
<protein>
    <recommendedName>
        <fullName evidence="2">DUF6534 domain-containing protein</fullName>
    </recommendedName>
</protein>